<dbReference type="AlphaFoldDB" id="A0A8J7WCA7"/>
<accession>A0A8J7WCA7</accession>
<keyword evidence="3" id="KW-1185">Reference proteome</keyword>
<dbReference type="SMART" id="SM00481">
    <property type="entry name" value="POLIIIAc"/>
    <property type="match status" value="1"/>
</dbReference>
<dbReference type="InterPro" id="IPR003141">
    <property type="entry name" value="Pol/His_phosphatase_N"/>
</dbReference>
<name>A0A8J7WCA7_9RHOB</name>
<feature type="domain" description="Polymerase/histidinol phosphatase N-terminal" evidence="1">
    <location>
        <begin position="15"/>
        <end position="82"/>
    </location>
</feature>
<dbReference type="Proteomes" id="UP000681356">
    <property type="component" value="Unassembled WGS sequence"/>
</dbReference>
<dbReference type="InterPro" id="IPR016195">
    <property type="entry name" value="Pol/histidinol_Pase-like"/>
</dbReference>
<protein>
    <submittedName>
        <fullName evidence="2">PHP domain-containing protein</fullName>
    </submittedName>
</protein>
<dbReference type="NCBIfam" id="NF038032">
    <property type="entry name" value="CehA_McbA_metalo"/>
    <property type="match status" value="1"/>
</dbReference>
<dbReference type="RefSeq" id="WP_212536861.1">
    <property type="nucleotide sequence ID" value="NZ_JAGTUU010000004.1"/>
</dbReference>
<dbReference type="GO" id="GO:0035312">
    <property type="term" value="F:5'-3' DNA exonuclease activity"/>
    <property type="evidence" value="ECO:0007669"/>
    <property type="project" value="TreeGrafter"/>
</dbReference>
<dbReference type="SUPFAM" id="SSF89550">
    <property type="entry name" value="PHP domain-like"/>
    <property type="match status" value="1"/>
</dbReference>
<evidence type="ECO:0000259" key="1">
    <source>
        <dbReference type="SMART" id="SM00481"/>
    </source>
</evidence>
<dbReference type="Gene3D" id="3.20.20.140">
    <property type="entry name" value="Metal-dependent hydrolases"/>
    <property type="match status" value="1"/>
</dbReference>
<comment type="caution">
    <text evidence="2">The sequence shown here is derived from an EMBL/GenBank/DDBJ whole genome shotgun (WGS) entry which is preliminary data.</text>
</comment>
<evidence type="ECO:0000313" key="2">
    <source>
        <dbReference type="EMBL" id="MBS0124912.1"/>
    </source>
</evidence>
<dbReference type="PANTHER" id="PTHR42924">
    <property type="entry name" value="EXONUCLEASE"/>
    <property type="match status" value="1"/>
</dbReference>
<sequence>MPLTAFSAPGRFWRGNLHTHSTLSDGGLPPDEVCRRYKAEGYDFLALTDHFIGAYGYPIADTTPFRDNAFTTLLGAEIHSGAMRNGELWHILAVGLPADFAPPHAPGFDPVEGQEAGPELAARARAAGAFVAIAHPQWSGMTLEDARSITAAHAVEIYNHGCAVSCDRPDGAFYADLLLSEGRDVTLIATDDAHFTEPDHFGGWVMVKAEANDPDLLLEALKAGDFYSSQGPELRGVTVSGGEITVACSAASVVMVQGHGSAAQAVHGQSMTQAAVPMQRFRNSPWIRVTVMDRAGRRAWSNPIRLG</sequence>
<dbReference type="PANTHER" id="PTHR42924:SF11">
    <property type="entry name" value="POLYMERASE_HISTIDINOL PHOSPHATASE N-TERMINAL DOMAIN-CONTAINING PROTEIN"/>
    <property type="match status" value="1"/>
</dbReference>
<reference evidence="2" key="1">
    <citation type="submission" date="2021-04" db="EMBL/GenBank/DDBJ databases">
        <authorList>
            <person name="Yoon J."/>
        </authorList>
    </citation>
    <scope>NUCLEOTIDE SEQUENCE</scope>
    <source>
        <strain evidence="2">KMU-90</strain>
    </source>
</reference>
<evidence type="ECO:0000313" key="3">
    <source>
        <dbReference type="Proteomes" id="UP000681356"/>
    </source>
</evidence>
<gene>
    <name evidence="2" type="ORF">KB874_12460</name>
</gene>
<dbReference type="GO" id="GO:0004534">
    <property type="term" value="F:5'-3' RNA exonuclease activity"/>
    <property type="evidence" value="ECO:0007669"/>
    <property type="project" value="TreeGrafter"/>
</dbReference>
<proteinExistence type="predicted"/>
<dbReference type="EMBL" id="JAGTUU010000004">
    <property type="protein sequence ID" value="MBS0124912.1"/>
    <property type="molecule type" value="Genomic_DNA"/>
</dbReference>
<organism evidence="2 3">
    <name type="scientific">Thetidibacter halocola</name>
    <dbReference type="NCBI Taxonomy" id="2827239"/>
    <lineage>
        <taxon>Bacteria</taxon>
        <taxon>Pseudomonadati</taxon>
        <taxon>Pseudomonadota</taxon>
        <taxon>Alphaproteobacteria</taxon>
        <taxon>Rhodobacterales</taxon>
        <taxon>Roseobacteraceae</taxon>
        <taxon>Thetidibacter</taxon>
    </lineage>
</organism>
<dbReference type="InterPro" id="IPR052018">
    <property type="entry name" value="PHP_domain"/>
</dbReference>